<dbReference type="PANTHER" id="PTHR12677">
    <property type="entry name" value="GOLGI APPARATUS MEMBRANE PROTEIN TVP38-RELATED"/>
    <property type="match status" value="1"/>
</dbReference>
<feature type="transmembrane region" description="Helical" evidence="7">
    <location>
        <begin position="191"/>
        <end position="211"/>
    </location>
</feature>
<proteinExistence type="inferred from homology"/>
<evidence type="ECO:0000256" key="4">
    <source>
        <dbReference type="ARBA" id="ARBA00022692"/>
    </source>
</evidence>
<name>A0A943UZ16_9ACTN</name>
<dbReference type="AlphaFoldDB" id="A0A943UZ16"/>
<dbReference type="InterPro" id="IPR032816">
    <property type="entry name" value="VTT_dom"/>
</dbReference>
<evidence type="ECO:0000256" key="7">
    <source>
        <dbReference type="RuleBase" id="RU366058"/>
    </source>
</evidence>
<dbReference type="Proteomes" id="UP000727506">
    <property type="component" value="Unassembled WGS sequence"/>
</dbReference>
<keyword evidence="6 7" id="KW-0472">Membrane</keyword>
<evidence type="ECO:0000256" key="6">
    <source>
        <dbReference type="ARBA" id="ARBA00023136"/>
    </source>
</evidence>
<keyword evidence="4 7" id="KW-0812">Transmembrane</keyword>
<dbReference type="EMBL" id="JAGZSV010000018">
    <property type="protein sequence ID" value="MBS6940236.1"/>
    <property type="molecule type" value="Genomic_DNA"/>
</dbReference>
<feature type="transmembrane region" description="Helical" evidence="7">
    <location>
        <begin position="104"/>
        <end position="124"/>
    </location>
</feature>
<accession>A0A943UZ16</accession>
<dbReference type="PANTHER" id="PTHR12677:SF59">
    <property type="entry name" value="GOLGI APPARATUS MEMBRANE PROTEIN TVP38-RELATED"/>
    <property type="match status" value="1"/>
</dbReference>
<feature type="transmembrane region" description="Helical" evidence="7">
    <location>
        <begin position="248"/>
        <end position="268"/>
    </location>
</feature>
<sequence length="290" mass="31568">MSLVVKESDSNAGTVRERIDARKAEFAERREERRDEFEERFEVPVSDKPALARLTKADLFKLAGLAAFFVLMAISCFAAAPLIAELTEPGGLERVVEDVRSAGLGGMFMLLGFQFLQIVVAFIPGEVVQIAAGMMYGPWGGALIVVAGCIVSSAFIFAVVHKLGAPFVRAMIPEKWMGKLEKFETSEKLDVMVFVLFLIPGLPKDVFTYLVPLTNMRMRNFLFLSNVGRIPGILISTFGANGLVEGDYLQSVVLFAAAAAIAVVALVLHEKILHGLSGMKRRAKSGAPEK</sequence>
<feature type="domain" description="VTT" evidence="8">
    <location>
        <begin position="123"/>
        <end position="238"/>
    </location>
</feature>
<protein>
    <recommendedName>
        <fullName evidence="7">TVP38/TMEM64 family membrane protein</fullName>
    </recommendedName>
</protein>
<comment type="subcellular location">
    <subcellularLocation>
        <location evidence="1 7">Cell membrane</location>
        <topology evidence="1 7">Multi-pass membrane protein</topology>
    </subcellularLocation>
</comment>
<comment type="similarity">
    <text evidence="2 7">Belongs to the TVP38/TMEM64 family.</text>
</comment>
<feature type="transmembrane region" description="Helical" evidence="7">
    <location>
        <begin position="223"/>
        <end position="242"/>
    </location>
</feature>
<keyword evidence="3 7" id="KW-1003">Cell membrane</keyword>
<evidence type="ECO:0000256" key="1">
    <source>
        <dbReference type="ARBA" id="ARBA00004651"/>
    </source>
</evidence>
<evidence type="ECO:0000256" key="3">
    <source>
        <dbReference type="ARBA" id="ARBA00022475"/>
    </source>
</evidence>
<evidence type="ECO:0000313" key="10">
    <source>
        <dbReference type="Proteomes" id="UP000727506"/>
    </source>
</evidence>
<evidence type="ECO:0000256" key="5">
    <source>
        <dbReference type="ARBA" id="ARBA00022989"/>
    </source>
</evidence>
<comment type="caution">
    <text evidence="9">The sequence shown here is derived from an EMBL/GenBank/DDBJ whole genome shotgun (WGS) entry which is preliminary data.</text>
</comment>
<evidence type="ECO:0000256" key="2">
    <source>
        <dbReference type="ARBA" id="ARBA00008640"/>
    </source>
</evidence>
<feature type="transmembrane region" description="Helical" evidence="7">
    <location>
        <begin position="62"/>
        <end position="84"/>
    </location>
</feature>
<dbReference type="GO" id="GO:0005886">
    <property type="term" value="C:plasma membrane"/>
    <property type="evidence" value="ECO:0007669"/>
    <property type="project" value="UniProtKB-SubCell"/>
</dbReference>
<gene>
    <name evidence="9" type="ORF">KH142_01900</name>
</gene>
<dbReference type="InterPro" id="IPR015414">
    <property type="entry name" value="TMEM64"/>
</dbReference>
<evidence type="ECO:0000259" key="8">
    <source>
        <dbReference type="Pfam" id="PF09335"/>
    </source>
</evidence>
<reference evidence="9" key="1">
    <citation type="submission" date="2021-02" db="EMBL/GenBank/DDBJ databases">
        <title>Infant gut strain persistence is associated with maternal origin, phylogeny, and functional potential including surface adhesion and iron acquisition.</title>
        <authorList>
            <person name="Lou Y.C."/>
        </authorList>
    </citation>
    <scope>NUCLEOTIDE SEQUENCE</scope>
    <source>
        <strain evidence="9">L2_039_000G1_dasL2_039_000G1_concoct_11</strain>
    </source>
</reference>
<feature type="transmembrane region" description="Helical" evidence="7">
    <location>
        <begin position="136"/>
        <end position="160"/>
    </location>
</feature>
<evidence type="ECO:0000313" key="9">
    <source>
        <dbReference type="EMBL" id="MBS6940236.1"/>
    </source>
</evidence>
<dbReference type="Pfam" id="PF09335">
    <property type="entry name" value="VTT_dom"/>
    <property type="match status" value="1"/>
</dbReference>
<keyword evidence="5 7" id="KW-1133">Transmembrane helix</keyword>
<organism evidence="9 10">
    <name type="scientific">Slackia piriformis</name>
    <dbReference type="NCBI Taxonomy" id="626934"/>
    <lineage>
        <taxon>Bacteria</taxon>
        <taxon>Bacillati</taxon>
        <taxon>Actinomycetota</taxon>
        <taxon>Coriobacteriia</taxon>
        <taxon>Eggerthellales</taxon>
        <taxon>Eggerthellaceae</taxon>
        <taxon>Slackia</taxon>
    </lineage>
</organism>